<evidence type="ECO:0000313" key="4">
    <source>
        <dbReference type="Proteomes" id="UP001218188"/>
    </source>
</evidence>
<gene>
    <name evidence="3" type="ORF">C8F04DRAFT_1255881</name>
</gene>
<comment type="caution">
    <text evidence="3">The sequence shown here is derived from an EMBL/GenBank/DDBJ whole genome shotgun (WGS) entry which is preliminary data.</text>
</comment>
<keyword evidence="4" id="KW-1185">Reference proteome</keyword>
<feature type="region of interest" description="Disordered" evidence="1">
    <location>
        <begin position="409"/>
        <end position="506"/>
    </location>
</feature>
<feature type="compositionally biased region" description="Polar residues" evidence="1">
    <location>
        <begin position="35"/>
        <end position="56"/>
    </location>
</feature>
<dbReference type="InterPro" id="IPR045341">
    <property type="entry name" value="DUF6532"/>
</dbReference>
<evidence type="ECO:0000313" key="3">
    <source>
        <dbReference type="EMBL" id="KAJ7038605.1"/>
    </source>
</evidence>
<reference evidence="3" key="1">
    <citation type="submission" date="2023-03" db="EMBL/GenBank/DDBJ databases">
        <title>Massive genome expansion in bonnet fungi (Mycena s.s.) driven by repeated elements and novel gene families across ecological guilds.</title>
        <authorList>
            <consortium name="Lawrence Berkeley National Laboratory"/>
            <person name="Harder C.B."/>
            <person name="Miyauchi S."/>
            <person name="Viragh M."/>
            <person name="Kuo A."/>
            <person name="Thoen E."/>
            <person name="Andreopoulos B."/>
            <person name="Lu D."/>
            <person name="Skrede I."/>
            <person name="Drula E."/>
            <person name="Henrissat B."/>
            <person name="Morin E."/>
            <person name="Kohler A."/>
            <person name="Barry K."/>
            <person name="LaButti K."/>
            <person name="Morin E."/>
            <person name="Salamov A."/>
            <person name="Lipzen A."/>
            <person name="Mereny Z."/>
            <person name="Hegedus B."/>
            <person name="Baldrian P."/>
            <person name="Stursova M."/>
            <person name="Weitz H."/>
            <person name="Taylor A."/>
            <person name="Grigoriev I.V."/>
            <person name="Nagy L.G."/>
            <person name="Martin F."/>
            <person name="Kauserud H."/>
        </authorList>
    </citation>
    <scope>NUCLEOTIDE SEQUENCE</scope>
    <source>
        <strain evidence="3">CBHHK200</strain>
    </source>
</reference>
<feature type="compositionally biased region" description="Acidic residues" evidence="1">
    <location>
        <begin position="465"/>
        <end position="485"/>
    </location>
</feature>
<feature type="compositionally biased region" description="Basic and acidic residues" evidence="1">
    <location>
        <begin position="1"/>
        <end position="32"/>
    </location>
</feature>
<dbReference type="AlphaFoldDB" id="A0AAD6T528"/>
<sequence length="769" mass="88822">MAPDDTRSDHPEDARSDRPRRQVKSTLDRFLRDSTAIQVNPQPINKSSMPEDTANNDFAPPPSGRRKALQPYNNRPEQEAPLLAKAIVPKPRPLYKTRDASATVASSKVPRAPLKRIESSDDDMETRDALATVASSRVPRAPLKRIESSDNDMEEEKQSQPAKKKQHLGVQEAATICQDGDDKDDDYMDKDHYSQDHRYNDPPWNVDGQQEDEEGNNDGNDGSNDENNDGNEEEEEQEEEEAEEEDDNNTTQRGGASRSIPAPRPRPAPLAEEEEEEENNQHYQVNNRDRDLNNRDHDLNNHNRDLDNRNRDRDDHDNCNRNARHRDHWHHDEEDDHNTSTQARYAPAPARHPVPAPKRRSMRRLNESQLLITLPATMDAFEASFMRRLNESQLLITLPTTMDVFEANEEAQREPAADHAPRNHGRIQDVVDSHRRKNKGTYPPDAAKLDHHRRLQQEVRRPQEEAPEAGEEVQEEQESQDEQEDQSGGRKRRTKRQSEPTPQQEAFYPALWKQVIRLGEMKVQEHLLTENFFADKDEILREGRHFLTQSMAEIEEMTQTELSPDFYKKHRDNLCEMLWAEVAHYRGGAKTDSRSVVDQFYNILPTPTKYQSPREIADKVSSLLEKSRFLQRRNEDGTIDNMMAPALGKVIELMLYGSPNKRGDRVGDVYAGQFLRYTPQLIAAGSVVLRCCMEEYKTGRQKNVSLAATTYASFYNTVLMKLEQTKQDPETWDKMTGEWMKWRDASYKARGYEWRKKGEFVSSDVFDFE</sequence>
<accession>A0AAD6T528</accession>
<feature type="compositionally biased region" description="Basic and acidic residues" evidence="1">
    <location>
        <begin position="189"/>
        <end position="200"/>
    </location>
</feature>
<name>A0AAD6T528_9AGAR</name>
<dbReference type="Pfam" id="PF20149">
    <property type="entry name" value="DUF6532"/>
    <property type="match status" value="1"/>
</dbReference>
<feature type="region of interest" description="Disordered" evidence="1">
    <location>
        <begin position="1"/>
        <end position="363"/>
    </location>
</feature>
<feature type="compositionally biased region" description="Acidic residues" evidence="1">
    <location>
        <begin position="223"/>
        <end position="248"/>
    </location>
</feature>
<dbReference type="EMBL" id="JARJCM010000031">
    <property type="protein sequence ID" value="KAJ7038605.1"/>
    <property type="molecule type" value="Genomic_DNA"/>
</dbReference>
<organism evidence="3 4">
    <name type="scientific">Mycena alexandri</name>
    <dbReference type="NCBI Taxonomy" id="1745969"/>
    <lineage>
        <taxon>Eukaryota</taxon>
        <taxon>Fungi</taxon>
        <taxon>Dikarya</taxon>
        <taxon>Basidiomycota</taxon>
        <taxon>Agaricomycotina</taxon>
        <taxon>Agaricomycetes</taxon>
        <taxon>Agaricomycetidae</taxon>
        <taxon>Agaricales</taxon>
        <taxon>Marasmiineae</taxon>
        <taxon>Mycenaceae</taxon>
        <taxon>Mycena</taxon>
    </lineage>
</organism>
<feature type="domain" description="DUF6532" evidence="2">
    <location>
        <begin position="523"/>
        <end position="724"/>
    </location>
</feature>
<evidence type="ECO:0000259" key="2">
    <source>
        <dbReference type="Pfam" id="PF20149"/>
    </source>
</evidence>
<evidence type="ECO:0000256" key="1">
    <source>
        <dbReference type="SAM" id="MobiDB-lite"/>
    </source>
</evidence>
<feature type="compositionally biased region" description="Basic and acidic residues" evidence="1">
    <location>
        <begin position="287"/>
        <end position="319"/>
    </location>
</feature>
<dbReference type="Proteomes" id="UP001218188">
    <property type="component" value="Unassembled WGS sequence"/>
</dbReference>
<feature type="compositionally biased region" description="Basic and acidic residues" evidence="1">
    <location>
        <begin position="410"/>
        <end position="433"/>
    </location>
</feature>
<protein>
    <recommendedName>
        <fullName evidence="2">DUF6532 domain-containing protein</fullName>
    </recommendedName>
</protein>
<proteinExistence type="predicted"/>
<feature type="compositionally biased region" description="Basic and acidic residues" evidence="1">
    <location>
        <begin position="455"/>
        <end position="464"/>
    </location>
</feature>
<feature type="compositionally biased region" description="Acidic residues" evidence="1">
    <location>
        <begin position="179"/>
        <end position="188"/>
    </location>
</feature>